<keyword evidence="2" id="KW-0732">Signal</keyword>
<dbReference type="AlphaFoldDB" id="A0A249DYN4"/>
<comment type="similarity">
    <text evidence="6">Belongs to the nlpA lipoprotein family.</text>
</comment>
<dbReference type="GO" id="GO:0005886">
    <property type="term" value="C:plasma membrane"/>
    <property type="evidence" value="ECO:0007669"/>
    <property type="project" value="UniProtKB-SubCell"/>
</dbReference>
<dbReference type="CDD" id="cd13598">
    <property type="entry name" value="PBP2_lipoprotein_IlpA_like"/>
    <property type="match status" value="1"/>
</dbReference>
<name>A0A249DYN4_9ENTR</name>
<dbReference type="SUPFAM" id="SSF53850">
    <property type="entry name" value="Periplasmic binding protein-like II"/>
    <property type="match status" value="1"/>
</dbReference>
<comment type="subcellular location">
    <subcellularLocation>
        <location evidence="1">Cell membrane</location>
        <topology evidence="1">Lipid-anchor</topology>
    </subcellularLocation>
</comment>
<dbReference type="PROSITE" id="PS51257">
    <property type="entry name" value="PROKAR_LIPOPROTEIN"/>
    <property type="match status" value="1"/>
</dbReference>
<dbReference type="NCBIfam" id="NF008285">
    <property type="entry name" value="PRK11063.1"/>
    <property type="match status" value="1"/>
</dbReference>
<dbReference type="OrthoDB" id="9812878at2"/>
<reference evidence="7 8" key="2">
    <citation type="submission" date="2017-09" db="EMBL/GenBank/DDBJ databases">
        <title>The genome of whitefly Bemisia tabaci, a global crop pest, provides novel insights into virus transmission, host adaptation and insecticide resistance.</title>
        <authorList>
            <person name="Kaur N."/>
            <person name="Kliot A."/>
            <person name="Pinheiro P.V."/>
            <person name="Luan J."/>
            <person name="Zheng Y."/>
            <person name="Liu W."/>
            <person name="Sun H."/>
            <person name="Yang X."/>
            <person name="Xu Y."/>
            <person name="Luo Y."/>
            <person name="Kruse A."/>
            <person name="Fisher T.W."/>
            <person name="Nelson D.R."/>
            <person name="Elimelech M."/>
            <person name="MacCoss M."/>
            <person name="Johnson R."/>
            <person name="Cohen E."/>
            <person name="Hunter W.B."/>
            <person name="Brown J.K."/>
            <person name="Jander G."/>
            <person name="Cilia M."/>
            <person name="Douglas A.E."/>
            <person name="Ghanim M."/>
            <person name="Simmons A.M."/>
            <person name="Wintermantel W.M."/>
            <person name="Ling K.-S."/>
            <person name="Fei Z."/>
        </authorList>
    </citation>
    <scope>NUCLEOTIDE SEQUENCE [LARGE SCALE GENOMIC DNA]</scope>
    <source>
        <strain evidence="7 8">MEAM1</strain>
    </source>
</reference>
<dbReference type="Gene3D" id="3.40.190.10">
    <property type="entry name" value="Periplasmic binding protein-like II"/>
    <property type="match status" value="2"/>
</dbReference>
<dbReference type="NCBIfam" id="TIGR00363">
    <property type="entry name" value="MetQ/NlpA family lipoprotein"/>
    <property type="match status" value="1"/>
</dbReference>
<evidence type="ECO:0000256" key="2">
    <source>
        <dbReference type="ARBA" id="ARBA00022729"/>
    </source>
</evidence>
<gene>
    <name evidence="7" type="primary">metQ</name>
    <name evidence="7" type="ORF">BA171_04740</name>
</gene>
<organism evidence="7 8">
    <name type="scientific">Candidatus Hamiltonella defensa</name>
    <name type="common">Bemisia tabaci</name>
    <dbReference type="NCBI Taxonomy" id="672795"/>
    <lineage>
        <taxon>Bacteria</taxon>
        <taxon>Pseudomonadati</taxon>
        <taxon>Pseudomonadota</taxon>
        <taxon>Gammaproteobacteria</taxon>
        <taxon>Enterobacterales</taxon>
        <taxon>Enterobacteriaceae</taxon>
        <taxon>aphid secondary symbionts</taxon>
        <taxon>Candidatus Williamhamiltonella</taxon>
    </lineage>
</organism>
<dbReference type="PANTHER" id="PTHR30429:SF1">
    <property type="entry name" value="D-METHIONINE-BINDING LIPOPROTEIN METQ-RELATED"/>
    <property type="match status" value="1"/>
</dbReference>
<dbReference type="PIRSF" id="PIRSF002854">
    <property type="entry name" value="MetQ"/>
    <property type="match status" value="1"/>
</dbReference>
<evidence type="ECO:0000256" key="1">
    <source>
        <dbReference type="ARBA" id="ARBA00004193"/>
    </source>
</evidence>
<accession>A0A249DYN4</accession>
<protein>
    <recommendedName>
        <fullName evidence="6">Lipoprotein</fullName>
    </recommendedName>
</protein>
<evidence type="ECO:0000256" key="5">
    <source>
        <dbReference type="ARBA" id="ARBA00023288"/>
    </source>
</evidence>
<evidence type="ECO:0000256" key="4">
    <source>
        <dbReference type="ARBA" id="ARBA00023139"/>
    </source>
</evidence>
<keyword evidence="5 6" id="KW-0449">Lipoprotein</keyword>
<reference evidence="8" key="1">
    <citation type="submission" date="2016-06" db="EMBL/GenBank/DDBJ databases">
        <authorList>
            <person name="Chen W."/>
            <person name="Hasegawa D.K."/>
        </authorList>
    </citation>
    <scope>NUCLEOTIDE SEQUENCE [LARGE SCALE GENOMIC DNA]</scope>
    <source>
        <strain evidence="8">MEAM1</strain>
    </source>
</reference>
<dbReference type="PANTHER" id="PTHR30429">
    <property type="entry name" value="D-METHIONINE-BINDING LIPOPROTEIN METQ"/>
    <property type="match status" value="1"/>
</dbReference>
<evidence type="ECO:0000313" key="7">
    <source>
        <dbReference type="EMBL" id="ASX26385.1"/>
    </source>
</evidence>
<dbReference type="Proteomes" id="UP000216438">
    <property type="component" value="Chromosome"/>
</dbReference>
<dbReference type="Pfam" id="PF03180">
    <property type="entry name" value="Lipoprotein_9"/>
    <property type="match status" value="1"/>
</dbReference>
<dbReference type="RefSeq" id="WP_016857028.1">
    <property type="nucleotide sequence ID" value="NZ_CP016303.1"/>
</dbReference>
<evidence type="ECO:0000256" key="3">
    <source>
        <dbReference type="ARBA" id="ARBA00023136"/>
    </source>
</evidence>
<keyword evidence="3" id="KW-0472">Membrane</keyword>
<sequence>MLLRLKSIKIAAILAVLASCFIVAGCDKKDQKDSNHIKVGVISGPEQALAQVAQKVAKDQYGLDVELITFNDYVLPNEALSKGDIDVNVFQHQPYLDQQIQDRGYELVAIGNAFIYPMAGYSKEITSLNELTPGYQITMPNDPANLGRALLLLQKQGLIKLKPDVGLMPTVLDVIENPKDLTLVQLNAPQLPTSLDDKENIAIINTTYASQIGLSPTKDGLFVEDKSSPYVNLIVTREDNKDDEKVKNFVKAYQSPLVEKEAEKIFQGGAVKGW</sequence>
<keyword evidence="4" id="KW-0564">Palmitate</keyword>
<evidence type="ECO:0000256" key="6">
    <source>
        <dbReference type="PIRNR" id="PIRNR002854"/>
    </source>
</evidence>
<dbReference type="InterPro" id="IPR004872">
    <property type="entry name" value="Lipoprotein_NlpA"/>
</dbReference>
<evidence type="ECO:0000313" key="8">
    <source>
        <dbReference type="Proteomes" id="UP000216438"/>
    </source>
</evidence>
<dbReference type="EMBL" id="CP016303">
    <property type="protein sequence ID" value="ASX26385.1"/>
    <property type="molecule type" value="Genomic_DNA"/>
</dbReference>
<proteinExistence type="inferred from homology"/>